<reference evidence="2 3" key="1">
    <citation type="submission" date="2018-04" db="EMBL/GenBank/DDBJ databases">
        <authorList>
            <person name="Vogel A."/>
        </authorList>
    </citation>
    <scope>NUCLEOTIDE SEQUENCE [LARGE SCALE GENOMIC DNA]</scope>
</reference>
<organism evidence="2 3">
    <name type="scientific">Cuscuta campestris</name>
    <dbReference type="NCBI Taxonomy" id="132261"/>
    <lineage>
        <taxon>Eukaryota</taxon>
        <taxon>Viridiplantae</taxon>
        <taxon>Streptophyta</taxon>
        <taxon>Embryophyta</taxon>
        <taxon>Tracheophyta</taxon>
        <taxon>Spermatophyta</taxon>
        <taxon>Magnoliopsida</taxon>
        <taxon>eudicotyledons</taxon>
        <taxon>Gunneridae</taxon>
        <taxon>Pentapetalae</taxon>
        <taxon>asterids</taxon>
        <taxon>lamiids</taxon>
        <taxon>Solanales</taxon>
        <taxon>Convolvulaceae</taxon>
        <taxon>Cuscuteae</taxon>
        <taxon>Cuscuta</taxon>
        <taxon>Cuscuta subgen. Grammica</taxon>
        <taxon>Cuscuta sect. Cleistogrammica</taxon>
    </lineage>
</organism>
<feature type="transmembrane region" description="Helical" evidence="1">
    <location>
        <begin position="47"/>
        <end position="67"/>
    </location>
</feature>
<name>A0A484KKA3_9ASTE</name>
<dbReference type="Proteomes" id="UP000595140">
    <property type="component" value="Unassembled WGS sequence"/>
</dbReference>
<keyword evidence="1" id="KW-1133">Transmembrane helix</keyword>
<dbReference type="AlphaFoldDB" id="A0A484KKA3"/>
<keyword evidence="1" id="KW-0472">Membrane</keyword>
<accession>A0A484KKA3</accession>
<evidence type="ECO:0000313" key="3">
    <source>
        <dbReference type="Proteomes" id="UP000595140"/>
    </source>
</evidence>
<dbReference type="EMBL" id="OOIL02000230">
    <property type="protein sequence ID" value="VFQ62502.1"/>
    <property type="molecule type" value="Genomic_DNA"/>
</dbReference>
<keyword evidence="3" id="KW-1185">Reference proteome</keyword>
<gene>
    <name evidence="2" type="ORF">CCAM_LOCUS4278</name>
</gene>
<sequence length="68" mass="7580">MALSIRFLRSSDQDLTGLCPSMLSSAVPAFLSRRQCLPVMNQGDYQATSHILAFICMLICVYEFAYAI</sequence>
<evidence type="ECO:0000256" key="1">
    <source>
        <dbReference type="SAM" id="Phobius"/>
    </source>
</evidence>
<protein>
    <submittedName>
        <fullName evidence="2">Uncharacterized protein</fullName>
    </submittedName>
</protein>
<proteinExistence type="predicted"/>
<keyword evidence="1" id="KW-0812">Transmembrane</keyword>
<evidence type="ECO:0000313" key="2">
    <source>
        <dbReference type="EMBL" id="VFQ62502.1"/>
    </source>
</evidence>